<accession>A0A4Y2FEA0</accession>
<organism evidence="2 3">
    <name type="scientific">Araneus ventricosus</name>
    <name type="common">Orbweaver spider</name>
    <name type="synonym">Epeira ventricosa</name>
    <dbReference type="NCBI Taxonomy" id="182803"/>
    <lineage>
        <taxon>Eukaryota</taxon>
        <taxon>Metazoa</taxon>
        <taxon>Ecdysozoa</taxon>
        <taxon>Arthropoda</taxon>
        <taxon>Chelicerata</taxon>
        <taxon>Arachnida</taxon>
        <taxon>Araneae</taxon>
        <taxon>Araneomorphae</taxon>
        <taxon>Entelegynae</taxon>
        <taxon>Araneoidea</taxon>
        <taxon>Araneidae</taxon>
        <taxon>Araneus</taxon>
    </lineage>
</organism>
<dbReference type="AlphaFoldDB" id="A0A4Y2FEA0"/>
<evidence type="ECO:0000313" key="3">
    <source>
        <dbReference type="Proteomes" id="UP000499080"/>
    </source>
</evidence>
<evidence type="ECO:0000256" key="1">
    <source>
        <dbReference type="SAM" id="MobiDB-lite"/>
    </source>
</evidence>
<proteinExistence type="predicted"/>
<dbReference type="Proteomes" id="UP000499080">
    <property type="component" value="Unassembled WGS sequence"/>
</dbReference>
<name>A0A4Y2FEA0_ARAVE</name>
<evidence type="ECO:0000313" key="2">
    <source>
        <dbReference type="EMBL" id="GBM38569.1"/>
    </source>
</evidence>
<feature type="non-terminal residue" evidence="2">
    <location>
        <position position="1"/>
    </location>
</feature>
<protein>
    <submittedName>
        <fullName evidence="2">Uncharacterized protein</fullName>
    </submittedName>
</protein>
<sequence length="117" mass="13015">RPRWPSGKVSGRRAPGSKPDSTEDPRVWGLLHAKSYAVTKRSPVGPGYFSGPAGYPSAMNSNVYLCIPIEINLLSAMNTQTAWNASRISWNVFRPDLVKCERIFEEGRYTVTSEGRL</sequence>
<keyword evidence="3" id="KW-1185">Reference proteome</keyword>
<dbReference type="EMBL" id="BGPR01095465">
    <property type="protein sequence ID" value="GBM38569.1"/>
    <property type="molecule type" value="Genomic_DNA"/>
</dbReference>
<gene>
    <name evidence="2" type="ORF">AVEN_29394_1</name>
</gene>
<comment type="caution">
    <text evidence="2">The sequence shown here is derived from an EMBL/GenBank/DDBJ whole genome shotgun (WGS) entry which is preliminary data.</text>
</comment>
<reference evidence="2 3" key="1">
    <citation type="journal article" date="2019" name="Sci. Rep.">
        <title>Orb-weaving spider Araneus ventricosus genome elucidates the spidroin gene catalogue.</title>
        <authorList>
            <person name="Kono N."/>
            <person name="Nakamura H."/>
            <person name="Ohtoshi R."/>
            <person name="Moran D.A.P."/>
            <person name="Shinohara A."/>
            <person name="Yoshida Y."/>
            <person name="Fujiwara M."/>
            <person name="Mori M."/>
            <person name="Tomita M."/>
            <person name="Arakawa K."/>
        </authorList>
    </citation>
    <scope>NUCLEOTIDE SEQUENCE [LARGE SCALE GENOMIC DNA]</scope>
</reference>
<feature type="region of interest" description="Disordered" evidence="1">
    <location>
        <begin position="1"/>
        <end position="25"/>
    </location>
</feature>